<feature type="non-terminal residue" evidence="1">
    <location>
        <position position="1"/>
    </location>
</feature>
<reference evidence="1" key="1">
    <citation type="submission" date="2022-06" db="EMBL/GenBank/DDBJ databases">
        <title>Phylogenomic reconstructions and comparative analyses of Kickxellomycotina fungi.</title>
        <authorList>
            <person name="Reynolds N.K."/>
            <person name="Stajich J.E."/>
            <person name="Barry K."/>
            <person name="Grigoriev I.V."/>
            <person name="Crous P."/>
            <person name="Smith M.E."/>
        </authorList>
    </citation>
    <scope>NUCLEOTIDE SEQUENCE</scope>
    <source>
        <strain evidence="1">RSA 2271</strain>
    </source>
</reference>
<keyword evidence="2" id="KW-1185">Reference proteome</keyword>
<evidence type="ECO:0000313" key="1">
    <source>
        <dbReference type="EMBL" id="KAJ1675557.1"/>
    </source>
</evidence>
<organism evidence="1 2">
    <name type="scientific">Spiromyces aspiralis</name>
    <dbReference type="NCBI Taxonomy" id="68401"/>
    <lineage>
        <taxon>Eukaryota</taxon>
        <taxon>Fungi</taxon>
        <taxon>Fungi incertae sedis</taxon>
        <taxon>Zoopagomycota</taxon>
        <taxon>Kickxellomycotina</taxon>
        <taxon>Kickxellomycetes</taxon>
        <taxon>Kickxellales</taxon>
        <taxon>Kickxellaceae</taxon>
        <taxon>Spiromyces</taxon>
    </lineage>
</organism>
<name>A0ACC1HH89_9FUNG</name>
<evidence type="ECO:0000313" key="2">
    <source>
        <dbReference type="Proteomes" id="UP001145114"/>
    </source>
</evidence>
<sequence>RKRKRARRVKQSPRSEVGSVTTAAATTLTTDKSMEEPLQTKPPKEEAENMSLQDLIREQDEQIAAYTYQLAQLSTQHKFAKRRLAIIAKQLWDQSGNQRPSPQSILPPSTTRSGKRRKALH</sequence>
<comment type="caution">
    <text evidence="1">The sequence shown here is derived from an EMBL/GenBank/DDBJ whole genome shotgun (WGS) entry which is preliminary data.</text>
</comment>
<dbReference type="Proteomes" id="UP001145114">
    <property type="component" value="Unassembled WGS sequence"/>
</dbReference>
<protein>
    <submittedName>
        <fullName evidence="1">Uncharacterized protein</fullName>
    </submittedName>
</protein>
<gene>
    <name evidence="1" type="ORF">EV182_001036</name>
</gene>
<proteinExistence type="predicted"/>
<accession>A0ACC1HH89</accession>
<dbReference type="EMBL" id="JAMZIH010005254">
    <property type="protein sequence ID" value="KAJ1675557.1"/>
    <property type="molecule type" value="Genomic_DNA"/>
</dbReference>